<dbReference type="STRING" id="1679444.PYTT_1592"/>
<reference evidence="4" key="1">
    <citation type="submission" date="2016-09" db="EMBL/GenBank/DDBJ databases">
        <authorList>
            <person name="Koehorst J."/>
        </authorList>
    </citation>
    <scope>NUCLEOTIDE SEQUENCE [LARGE SCALE GENOMIC DNA]</scope>
</reference>
<keyword evidence="4" id="KW-1185">Reference proteome</keyword>
<evidence type="ECO:0000313" key="3">
    <source>
        <dbReference type="EMBL" id="SEH90554.1"/>
    </source>
</evidence>
<dbReference type="Pfam" id="PF02649">
    <property type="entry name" value="GCHY-1"/>
    <property type="match status" value="1"/>
</dbReference>
<accession>A0A1C7PD02</accession>
<comment type="function">
    <text evidence="2">Converts GTP to 7,8-dihydroneopterin triphosphate.</text>
</comment>
<comment type="similarity">
    <text evidence="2">Belongs to the GTP cyclohydrolase IV family.</text>
</comment>
<feature type="site" description="May be catalytically important" evidence="2">
    <location>
        <position position="149"/>
    </location>
</feature>
<dbReference type="RefSeq" id="WP_067774431.1">
    <property type="nucleotide sequence ID" value="NZ_JACVVN010000012.1"/>
</dbReference>
<name>A0A1C7PD02_9BACT</name>
<gene>
    <name evidence="2" type="primary">folE2</name>
    <name evidence="3" type="ORF">PYTT_1592</name>
</gene>
<dbReference type="GO" id="GO:0046654">
    <property type="term" value="P:tetrahydrofolate biosynthetic process"/>
    <property type="evidence" value="ECO:0007669"/>
    <property type="project" value="UniProtKB-UniRule"/>
</dbReference>
<dbReference type="UniPathway" id="UPA00848">
    <property type="reaction ID" value="UER00151"/>
</dbReference>
<dbReference type="NCBIfam" id="NF010200">
    <property type="entry name" value="PRK13674.1-1"/>
    <property type="match status" value="1"/>
</dbReference>
<comment type="pathway">
    <text evidence="2">Cofactor biosynthesis; 7,8-dihydroneopterin triphosphate biosynthesis; 7,8-dihydroneopterin triphosphate from GTP: step 1/1.</text>
</comment>
<evidence type="ECO:0000256" key="2">
    <source>
        <dbReference type="HAMAP-Rule" id="MF_01527"/>
    </source>
</evidence>
<keyword evidence="1 2" id="KW-0378">Hydrolase</keyword>
<organism evidence="3 4">
    <name type="scientific">Akkermansia glycaniphila</name>
    <dbReference type="NCBI Taxonomy" id="1679444"/>
    <lineage>
        <taxon>Bacteria</taxon>
        <taxon>Pseudomonadati</taxon>
        <taxon>Verrucomicrobiota</taxon>
        <taxon>Verrucomicrobiia</taxon>
        <taxon>Verrucomicrobiales</taxon>
        <taxon>Akkermansiaceae</taxon>
        <taxon>Akkermansia</taxon>
    </lineage>
</organism>
<comment type="catalytic activity">
    <reaction evidence="2">
        <text>GTP + H2O = 7,8-dihydroneopterin 3'-triphosphate + formate + H(+)</text>
        <dbReference type="Rhea" id="RHEA:17473"/>
        <dbReference type="ChEBI" id="CHEBI:15377"/>
        <dbReference type="ChEBI" id="CHEBI:15378"/>
        <dbReference type="ChEBI" id="CHEBI:15740"/>
        <dbReference type="ChEBI" id="CHEBI:37565"/>
        <dbReference type="ChEBI" id="CHEBI:58462"/>
        <dbReference type="EC" id="3.5.4.16"/>
    </reaction>
</comment>
<evidence type="ECO:0000313" key="4">
    <source>
        <dbReference type="Proteomes" id="UP000176204"/>
    </source>
</evidence>
<dbReference type="AlphaFoldDB" id="A0A1C7PD02"/>
<dbReference type="EMBL" id="LT629973">
    <property type="protein sequence ID" value="SEH90554.1"/>
    <property type="molecule type" value="Genomic_DNA"/>
</dbReference>
<evidence type="ECO:0000256" key="1">
    <source>
        <dbReference type="ARBA" id="ARBA00022801"/>
    </source>
</evidence>
<sequence>MKELKDTQNERDTRQVSIDRVGVKGLKYPIVVRDKEHRRQSTVATISLAVDLPEEFKGTHMSRFVEVLQDHKRHLDVHSAVQLPGKLLERLQAKRAHVEIEFPFFRSKAAPVTGMEGMMDYGVSFVIDERLGEPVDFLLTVTVPVTTLCPCSKAMSERGAHNQRGIVTYSVRFTSGPVWIEDLIDLIEACASCPVYSLLKRPDEKWVTDKAYDNPVFVEDLVRNIAIRTESYNAFSWYRVEAENFESIHNHQAYAVIERTLGDQKKD</sequence>
<dbReference type="GO" id="GO:0003934">
    <property type="term" value="F:GTP cyclohydrolase I activity"/>
    <property type="evidence" value="ECO:0007669"/>
    <property type="project" value="UniProtKB-UniRule"/>
</dbReference>
<dbReference type="InterPro" id="IPR022838">
    <property type="entry name" value="GTP_cyclohydrolase_FolE2"/>
</dbReference>
<proteinExistence type="inferred from homology"/>
<dbReference type="Proteomes" id="UP000176204">
    <property type="component" value="Chromosome I"/>
</dbReference>
<dbReference type="InterPro" id="IPR003801">
    <property type="entry name" value="GTP_cyclohydrolase_FolE2/MptA"/>
</dbReference>
<dbReference type="HAMAP" id="MF_01527_B">
    <property type="entry name" value="GTP_cyclohydrol_B"/>
    <property type="match status" value="1"/>
</dbReference>
<dbReference type="PATRIC" id="fig|1679444.3.peg.2520"/>
<dbReference type="EC" id="3.5.4.16" evidence="2"/>
<dbReference type="OrthoDB" id="9774824at2"/>
<protein>
    <recommendedName>
        <fullName evidence="2">GTP cyclohydrolase FolE2</fullName>
        <ecNumber evidence="2">3.5.4.16</ecNumber>
    </recommendedName>
</protein>
<dbReference type="KEGG" id="agl:PYTT_1592"/>
<dbReference type="Gene3D" id="3.10.270.10">
    <property type="entry name" value="Urate Oxidase"/>
    <property type="match status" value="1"/>
</dbReference>
<dbReference type="PANTHER" id="PTHR36445:SF1">
    <property type="entry name" value="GTP CYCLOHYDROLASE MPTA"/>
    <property type="match status" value="1"/>
</dbReference>
<dbReference type="PANTHER" id="PTHR36445">
    <property type="entry name" value="GTP CYCLOHYDROLASE MPTA"/>
    <property type="match status" value="1"/>
</dbReference>